<evidence type="ECO:0000313" key="1">
    <source>
        <dbReference type="EMBL" id="JAE18885.1"/>
    </source>
</evidence>
<organism evidence="1">
    <name type="scientific">Arundo donax</name>
    <name type="common">Giant reed</name>
    <name type="synonym">Donax arundinaceus</name>
    <dbReference type="NCBI Taxonomy" id="35708"/>
    <lineage>
        <taxon>Eukaryota</taxon>
        <taxon>Viridiplantae</taxon>
        <taxon>Streptophyta</taxon>
        <taxon>Embryophyta</taxon>
        <taxon>Tracheophyta</taxon>
        <taxon>Spermatophyta</taxon>
        <taxon>Magnoliopsida</taxon>
        <taxon>Liliopsida</taxon>
        <taxon>Poales</taxon>
        <taxon>Poaceae</taxon>
        <taxon>PACMAD clade</taxon>
        <taxon>Arundinoideae</taxon>
        <taxon>Arundineae</taxon>
        <taxon>Arundo</taxon>
    </lineage>
</organism>
<reference evidence="1" key="2">
    <citation type="journal article" date="2015" name="Data Brief">
        <title>Shoot transcriptome of the giant reed, Arundo donax.</title>
        <authorList>
            <person name="Barrero R.A."/>
            <person name="Guerrero F.D."/>
            <person name="Moolhuijzen P."/>
            <person name="Goolsby J.A."/>
            <person name="Tidwell J."/>
            <person name="Bellgard S.E."/>
            <person name="Bellgard M.I."/>
        </authorList>
    </citation>
    <scope>NUCLEOTIDE SEQUENCE</scope>
    <source>
        <tissue evidence="1">Shoot tissue taken approximately 20 cm above the soil surface</tissue>
    </source>
</reference>
<proteinExistence type="predicted"/>
<protein>
    <submittedName>
        <fullName evidence="1">Uncharacterized protein</fullName>
    </submittedName>
</protein>
<sequence length="84" mass="8646">MPTTWSQPTRERGRGSRSPAAVSAIAVKLWPPSAVSAPSAALARTASSRSATPARALVTCAVAQAALRLPAPLPGEGEDREELL</sequence>
<name>A0A0A9G1C6_ARUDO</name>
<accession>A0A0A9G1C6</accession>
<reference evidence="1" key="1">
    <citation type="submission" date="2014-09" db="EMBL/GenBank/DDBJ databases">
        <authorList>
            <person name="Magalhaes I.L.F."/>
            <person name="Oliveira U."/>
            <person name="Santos F.R."/>
            <person name="Vidigal T.H.D.A."/>
            <person name="Brescovit A.D."/>
            <person name="Santos A.J."/>
        </authorList>
    </citation>
    <scope>NUCLEOTIDE SEQUENCE</scope>
    <source>
        <tissue evidence="1">Shoot tissue taken approximately 20 cm above the soil surface</tissue>
    </source>
</reference>
<dbReference type="EMBL" id="GBRH01179011">
    <property type="protein sequence ID" value="JAE18885.1"/>
    <property type="molecule type" value="Transcribed_RNA"/>
</dbReference>
<dbReference type="AlphaFoldDB" id="A0A0A9G1C6"/>